<organism evidence="14 15">
    <name type="scientific">Erpetoichthys calabaricus</name>
    <name type="common">Rope fish</name>
    <name type="synonym">Calamoichthys calabaricus</name>
    <dbReference type="NCBI Taxonomy" id="27687"/>
    <lineage>
        <taxon>Eukaryota</taxon>
        <taxon>Metazoa</taxon>
        <taxon>Chordata</taxon>
        <taxon>Craniata</taxon>
        <taxon>Vertebrata</taxon>
        <taxon>Euteleostomi</taxon>
        <taxon>Actinopterygii</taxon>
        <taxon>Polypteriformes</taxon>
        <taxon>Polypteridae</taxon>
        <taxon>Erpetoichthys</taxon>
    </lineage>
</organism>
<keyword evidence="4 12" id="KW-1133">Transmembrane helix</keyword>
<dbReference type="Pfam" id="PF00001">
    <property type="entry name" value="7tm_1"/>
    <property type="match status" value="1"/>
</dbReference>
<evidence type="ECO:0000256" key="4">
    <source>
        <dbReference type="ARBA" id="ARBA00022989"/>
    </source>
</evidence>
<dbReference type="Gene3D" id="1.20.1070.10">
    <property type="entry name" value="Rhodopsin 7-helix transmembrane proteins"/>
    <property type="match status" value="1"/>
</dbReference>
<feature type="transmembrane region" description="Helical" evidence="12">
    <location>
        <begin position="158"/>
        <end position="180"/>
    </location>
</feature>
<keyword evidence="3 11" id="KW-0812">Transmembrane</keyword>
<feature type="transmembrane region" description="Helical" evidence="12">
    <location>
        <begin position="307"/>
        <end position="329"/>
    </location>
</feature>
<evidence type="ECO:0000256" key="6">
    <source>
        <dbReference type="ARBA" id="ARBA00023136"/>
    </source>
</evidence>
<dbReference type="FunFam" id="1.20.1070.10:FF:000030">
    <property type="entry name" value="trace amine-associated receptor 1"/>
    <property type="match status" value="1"/>
</dbReference>
<dbReference type="PROSITE" id="PS00237">
    <property type="entry name" value="G_PROTEIN_RECEP_F1_1"/>
    <property type="match status" value="1"/>
</dbReference>
<evidence type="ECO:0000256" key="12">
    <source>
        <dbReference type="SAM" id="Phobius"/>
    </source>
</evidence>
<dbReference type="InterPro" id="IPR050569">
    <property type="entry name" value="TAAR"/>
</dbReference>
<dbReference type="InterPro" id="IPR000276">
    <property type="entry name" value="GPCR_Rhodpsn"/>
</dbReference>
<dbReference type="PRINTS" id="PR01830">
    <property type="entry name" value="TRACEAMINER"/>
</dbReference>
<dbReference type="GO" id="GO:0005886">
    <property type="term" value="C:plasma membrane"/>
    <property type="evidence" value="ECO:0007669"/>
    <property type="project" value="UniProtKB-SubCell"/>
</dbReference>
<reference evidence="14" key="1">
    <citation type="submission" date="2021-06" db="EMBL/GenBank/DDBJ databases">
        <authorList>
            <consortium name="Wellcome Sanger Institute Data Sharing"/>
        </authorList>
    </citation>
    <scope>NUCLEOTIDE SEQUENCE [LARGE SCALE GENOMIC DNA]</scope>
</reference>
<dbReference type="AlphaFoldDB" id="A0A8C4RG66"/>
<dbReference type="InterPro" id="IPR017452">
    <property type="entry name" value="GPCR_Rhodpsn_7TM"/>
</dbReference>
<evidence type="ECO:0000256" key="2">
    <source>
        <dbReference type="ARBA" id="ARBA00022475"/>
    </source>
</evidence>
<evidence type="ECO:0000259" key="13">
    <source>
        <dbReference type="PROSITE" id="PS50262"/>
    </source>
</evidence>
<feature type="domain" description="G-protein coupled receptors family 1 profile" evidence="13">
    <location>
        <begin position="59"/>
        <end position="322"/>
    </location>
</feature>
<keyword evidence="2" id="KW-1003">Cell membrane</keyword>
<name>A0A8C4RG66_ERPCA</name>
<feature type="transmembrane region" description="Helical" evidence="12">
    <location>
        <begin position="79"/>
        <end position="100"/>
    </location>
</feature>
<dbReference type="PANTHER" id="PTHR24249">
    <property type="entry name" value="HISTAMINE RECEPTOR-RELATED G-PROTEIN COUPLED RECEPTOR"/>
    <property type="match status" value="1"/>
</dbReference>
<dbReference type="Proteomes" id="UP000694620">
    <property type="component" value="Chromosome 3"/>
</dbReference>
<dbReference type="GeneTree" id="ENSGT00950000182934"/>
<dbReference type="PANTHER" id="PTHR24249:SF406">
    <property type="entry name" value="G-PROTEIN COUPLED RECEPTORS FAMILY 1 PROFILE DOMAIN-CONTAINING PROTEIN"/>
    <property type="match status" value="1"/>
</dbReference>
<reference evidence="14" key="3">
    <citation type="submission" date="2025-09" db="UniProtKB">
        <authorList>
            <consortium name="Ensembl"/>
        </authorList>
    </citation>
    <scope>IDENTIFICATION</scope>
</reference>
<evidence type="ECO:0000256" key="9">
    <source>
        <dbReference type="ARBA" id="ARBA00023180"/>
    </source>
</evidence>
<keyword evidence="7" id="KW-1015">Disulfide bond</keyword>
<evidence type="ECO:0000256" key="3">
    <source>
        <dbReference type="ARBA" id="ARBA00022692"/>
    </source>
</evidence>
<feature type="transmembrane region" description="Helical" evidence="12">
    <location>
        <begin position="44"/>
        <end position="67"/>
    </location>
</feature>
<protein>
    <recommendedName>
        <fullName evidence="13">G-protein coupled receptors family 1 profile domain-containing protein</fullName>
    </recommendedName>
</protein>
<evidence type="ECO:0000256" key="1">
    <source>
        <dbReference type="ARBA" id="ARBA00004651"/>
    </source>
</evidence>
<keyword evidence="9" id="KW-0325">Glycoprotein</keyword>
<comment type="similarity">
    <text evidence="11">Belongs to the G-protein coupled receptor 1 family.</text>
</comment>
<sequence length="354" mass="40293">YAVESDVSEWGAESLLSLTAHMKEHCFDNIFCYRIPRTVTSRTILYSLFFIIVMVTIGGNLFVVISISHFKQLHSPNNLLVLSLATADLLLGVCVLPFSFVRSVESCWYLGTAFCKIHTIVDVTLCTVSIFHLGFIAVDRYYAVCDPLCYSTKITIKVAFLFVLIGWVIPFLYSFSLIFFDSYNKGHEDIHAQMSCNGDKCLLLYNELWSLINLCTFVIPCFAMIGIYGQIFKVASRQANMIQSMESKAQSTDENKNKISHSRERKAAKTLGIVMGVFVCCWLPYFIVSLINVYINFTISEIVIDVVIWLGYLNSGFNPLIYAFFYPWFRKALKLMLTCKIFSSSSSNIKLYTE</sequence>
<keyword evidence="6 12" id="KW-0472">Membrane</keyword>
<dbReference type="GO" id="GO:0001594">
    <property type="term" value="F:trace-amine receptor activity"/>
    <property type="evidence" value="ECO:0007669"/>
    <property type="project" value="InterPro"/>
</dbReference>
<evidence type="ECO:0000313" key="14">
    <source>
        <dbReference type="Ensembl" id="ENSECRP00000001151.1"/>
    </source>
</evidence>
<evidence type="ECO:0000256" key="7">
    <source>
        <dbReference type="ARBA" id="ARBA00023157"/>
    </source>
</evidence>
<gene>
    <name evidence="14" type="primary">LOC114649469</name>
</gene>
<proteinExistence type="inferred from homology"/>
<feature type="transmembrane region" description="Helical" evidence="12">
    <location>
        <begin position="271"/>
        <end position="295"/>
    </location>
</feature>
<dbReference type="Ensembl" id="ENSECRT00000001174.1">
    <property type="protein sequence ID" value="ENSECRP00000001151.1"/>
    <property type="gene ID" value="ENSECRG00000000790.1"/>
</dbReference>
<dbReference type="PRINTS" id="PR00237">
    <property type="entry name" value="GPCRRHODOPSN"/>
</dbReference>
<dbReference type="PROSITE" id="PS50262">
    <property type="entry name" value="G_PROTEIN_RECEP_F1_2"/>
    <property type="match status" value="1"/>
</dbReference>
<comment type="subcellular location">
    <subcellularLocation>
        <location evidence="1">Cell membrane</location>
        <topology evidence="1">Multi-pass membrane protein</topology>
    </subcellularLocation>
</comment>
<evidence type="ECO:0000313" key="15">
    <source>
        <dbReference type="Proteomes" id="UP000694620"/>
    </source>
</evidence>
<evidence type="ECO:0000256" key="10">
    <source>
        <dbReference type="ARBA" id="ARBA00023224"/>
    </source>
</evidence>
<reference evidence="14" key="2">
    <citation type="submission" date="2025-08" db="UniProtKB">
        <authorList>
            <consortium name="Ensembl"/>
        </authorList>
    </citation>
    <scope>IDENTIFICATION</scope>
</reference>
<dbReference type="SUPFAM" id="SSF81321">
    <property type="entry name" value="Family A G protein-coupled receptor-like"/>
    <property type="match status" value="1"/>
</dbReference>
<feature type="transmembrane region" description="Helical" evidence="12">
    <location>
        <begin position="120"/>
        <end position="138"/>
    </location>
</feature>
<evidence type="ECO:0000256" key="8">
    <source>
        <dbReference type="ARBA" id="ARBA00023170"/>
    </source>
</evidence>
<keyword evidence="5 11" id="KW-0297">G-protein coupled receptor</keyword>
<dbReference type="SMART" id="SM01381">
    <property type="entry name" value="7TM_GPCR_Srsx"/>
    <property type="match status" value="1"/>
</dbReference>
<keyword evidence="8 11" id="KW-0675">Receptor</keyword>
<accession>A0A8C4RG66</accession>
<evidence type="ECO:0000256" key="5">
    <source>
        <dbReference type="ARBA" id="ARBA00023040"/>
    </source>
</evidence>
<keyword evidence="15" id="KW-1185">Reference proteome</keyword>
<dbReference type="InterPro" id="IPR009132">
    <property type="entry name" value="TAAR_fam"/>
</dbReference>
<keyword evidence="10 11" id="KW-0807">Transducer</keyword>
<evidence type="ECO:0000256" key="11">
    <source>
        <dbReference type="RuleBase" id="RU000688"/>
    </source>
</evidence>
<feature type="transmembrane region" description="Helical" evidence="12">
    <location>
        <begin position="208"/>
        <end position="228"/>
    </location>
</feature>